<feature type="signal peptide" evidence="1">
    <location>
        <begin position="1"/>
        <end position="27"/>
    </location>
</feature>
<organism evidence="2 3">
    <name type="scientific">Protopolystoma xenopodis</name>
    <dbReference type="NCBI Taxonomy" id="117903"/>
    <lineage>
        <taxon>Eukaryota</taxon>
        <taxon>Metazoa</taxon>
        <taxon>Spiralia</taxon>
        <taxon>Lophotrochozoa</taxon>
        <taxon>Platyhelminthes</taxon>
        <taxon>Monogenea</taxon>
        <taxon>Polyopisthocotylea</taxon>
        <taxon>Polystomatidea</taxon>
        <taxon>Polystomatidae</taxon>
        <taxon>Protopolystoma</taxon>
    </lineage>
</organism>
<dbReference type="Proteomes" id="UP000784294">
    <property type="component" value="Unassembled WGS sequence"/>
</dbReference>
<evidence type="ECO:0000313" key="2">
    <source>
        <dbReference type="EMBL" id="VEL19194.1"/>
    </source>
</evidence>
<evidence type="ECO:0000256" key="1">
    <source>
        <dbReference type="SAM" id="SignalP"/>
    </source>
</evidence>
<comment type="caution">
    <text evidence="2">The sequence shown here is derived from an EMBL/GenBank/DDBJ whole genome shotgun (WGS) entry which is preliminary data.</text>
</comment>
<reference evidence="2" key="1">
    <citation type="submission" date="2018-11" db="EMBL/GenBank/DDBJ databases">
        <authorList>
            <consortium name="Pathogen Informatics"/>
        </authorList>
    </citation>
    <scope>NUCLEOTIDE SEQUENCE</scope>
</reference>
<proteinExistence type="predicted"/>
<dbReference type="EMBL" id="CAAALY010040566">
    <property type="protein sequence ID" value="VEL19194.1"/>
    <property type="molecule type" value="Genomic_DNA"/>
</dbReference>
<gene>
    <name evidence="2" type="ORF">PXEA_LOCUS12634</name>
</gene>
<sequence>MASLCTSPVATCGCLFLLLNICPGSKRLPLDVFDESVSLLGQYAESSLTFPSSNFCSAGFFKEHVHSFPDLPFPGAFCP</sequence>
<accession>A0A448WSJ3</accession>
<keyword evidence="3" id="KW-1185">Reference proteome</keyword>
<feature type="chain" id="PRO_5019458651" description="Secreted protein" evidence="1">
    <location>
        <begin position="28"/>
        <end position="79"/>
    </location>
</feature>
<evidence type="ECO:0000313" key="3">
    <source>
        <dbReference type="Proteomes" id="UP000784294"/>
    </source>
</evidence>
<keyword evidence="1" id="KW-0732">Signal</keyword>
<protein>
    <recommendedName>
        <fullName evidence="4">Secreted protein</fullName>
    </recommendedName>
</protein>
<dbReference type="AlphaFoldDB" id="A0A448WSJ3"/>
<evidence type="ECO:0008006" key="4">
    <source>
        <dbReference type="Google" id="ProtNLM"/>
    </source>
</evidence>
<name>A0A448WSJ3_9PLAT</name>